<gene>
    <name evidence="2" type="ORF">BZG00_07925</name>
    <name evidence="3" type="ORF">BZG09_11435</name>
</gene>
<sequence>MSTEDFDQFHWMLDMVQHIDMGLIVLDRDFHIQMWNGFMVHHSGKHAKDVQNRSLFEVFPEINEPWFRAKSQPVFDLRCRSFIVWQQRPYLFRCRHVRPITGQLPFMYQNVTMHPMANTRGEVNHMFISIQDVTNEALASQTPRATAPSQQAAQK</sequence>
<dbReference type="AlphaFoldDB" id="A0AB36JVY0"/>
<accession>A0AB36JVY0</accession>
<dbReference type="InterPro" id="IPR000014">
    <property type="entry name" value="PAS"/>
</dbReference>
<organism evidence="2 5">
    <name type="scientific">Salinivibrio kushneri</name>
    <dbReference type="NCBI Taxonomy" id="1908198"/>
    <lineage>
        <taxon>Bacteria</taxon>
        <taxon>Pseudomonadati</taxon>
        <taxon>Pseudomonadota</taxon>
        <taxon>Gammaproteobacteria</taxon>
        <taxon>Vibrionales</taxon>
        <taxon>Vibrionaceae</taxon>
        <taxon>Salinivibrio</taxon>
    </lineage>
</organism>
<dbReference type="InterPro" id="IPR013656">
    <property type="entry name" value="PAS_4"/>
</dbReference>
<dbReference type="EMBL" id="MUEK01000006">
    <property type="protein sequence ID" value="OOE39822.1"/>
    <property type="molecule type" value="Genomic_DNA"/>
</dbReference>
<proteinExistence type="predicted"/>
<feature type="domain" description="PAS" evidence="1">
    <location>
        <begin position="10"/>
        <end position="76"/>
    </location>
</feature>
<dbReference type="InterPro" id="IPR035965">
    <property type="entry name" value="PAS-like_dom_sf"/>
</dbReference>
<keyword evidence="5" id="KW-1185">Reference proteome</keyword>
<dbReference type="Pfam" id="PF08448">
    <property type="entry name" value="PAS_4"/>
    <property type="match status" value="1"/>
</dbReference>
<protein>
    <recommendedName>
        <fullName evidence="1">PAS domain-containing protein</fullName>
    </recommendedName>
</protein>
<dbReference type="EMBL" id="MUEO01000029">
    <property type="protein sequence ID" value="OOE43136.1"/>
    <property type="molecule type" value="Genomic_DNA"/>
</dbReference>
<evidence type="ECO:0000313" key="2">
    <source>
        <dbReference type="EMBL" id="OOE39822.1"/>
    </source>
</evidence>
<dbReference type="CDD" id="cd00130">
    <property type="entry name" value="PAS"/>
    <property type="match status" value="1"/>
</dbReference>
<dbReference type="Proteomes" id="UP000188726">
    <property type="component" value="Unassembled WGS sequence"/>
</dbReference>
<comment type="caution">
    <text evidence="2">The sequence shown here is derived from an EMBL/GenBank/DDBJ whole genome shotgun (WGS) entry which is preliminary data.</text>
</comment>
<dbReference type="SUPFAM" id="SSF55785">
    <property type="entry name" value="PYP-like sensor domain (PAS domain)"/>
    <property type="match status" value="1"/>
</dbReference>
<dbReference type="Gene3D" id="3.30.450.20">
    <property type="entry name" value="PAS domain"/>
    <property type="match status" value="1"/>
</dbReference>
<evidence type="ECO:0000313" key="3">
    <source>
        <dbReference type="EMBL" id="OOE43136.1"/>
    </source>
</evidence>
<evidence type="ECO:0000313" key="4">
    <source>
        <dbReference type="Proteomes" id="UP000188726"/>
    </source>
</evidence>
<evidence type="ECO:0000313" key="5">
    <source>
        <dbReference type="Proteomes" id="UP000189021"/>
    </source>
</evidence>
<dbReference type="SMART" id="SM00091">
    <property type="entry name" value="PAS"/>
    <property type="match status" value="1"/>
</dbReference>
<dbReference type="RefSeq" id="WP_069362946.1">
    <property type="nucleotide sequence ID" value="NZ_CP040022.1"/>
</dbReference>
<dbReference type="GeneID" id="89610911"/>
<name>A0AB36JVY0_9GAMM</name>
<reference evidence="4 5" key="1">
    <citation type="journal article" date="2017" name="Genome Announc.">
        <title>Draft Genome Sequences of Salinivibrio proteolyticus, Salinivibrio sharmensis, Salinivibrio siamensis, Salinivibrio costicola subsp. alcaliphilus, Salinivibrio costicola subsp. vallismortis, and 29 New Isolates Belonging to the Genus Salinivibrio.</title>
        <authorList>
            <person name="Lopez-Hermoso C."/>
            <person name="de la Haba R.R."/>
            <person name="Sanchez-Porro C."/>
            <person name="Bayliss S.C."/>
            <person name="Feil E.J."/>
            <person name="Ventosa A."/>
        </authorList>
    </citation>
    <scope>NUCLEOTIDE SEQUENCE [LARGE SCALE GENOMIC DNA]</scope>
    <source>
        <strain evidence="2 5">AL184</strain>
        <strain evidence="3 4">IC202</strain>
    </source>
</reference>
<evidence type="ECO:0000259" key="1">
    <source>
        <dbReference type="SMART" id="SM00091"/>
    </source>
</evidence>
<dbReference type="Proteomes" id="UP000189021">
    <property type="component" value="Unassembled WGS sequence"/>
</dbReference>